<keyword evidence="5 7" id="KW-1133">Transmembrane helix</keyword>
<organism evidence="9 10">
    <name type="scientific">[Clostridium] leptum</name>
    <dbReference type="NCBI Taxonomy" id="1535"/>
    <lineage>
        <taxon>Bacteria</taxon>
        <taxon>Bacillati</taxon>
        <taxon>Bacillota</taxon>
        <taxon>Clostridia</taxon>
        <taxon>Eubacteriales</taxon>
        <taxon>Oscillospiraceae</taxon>
        <taxon>Oscillospiraceae incertae sedis</taxon>
    </lineage>
</organism>
<dbReference type="Proteomes" id="UP000284751">
    <property type="component" value="Unassembled WGS sequence"/>
</dbReference>
<keyword evidence="6 7" id="KW-0472">Membrane</keyword>
<evidence type="ECO:0000256" key="5">
    <source>
        <dbReference type="ARBA" id="ARBA00022989"/>
    </source>
</evidence>
<dbReference type="InterPro" id="IPR000326">
    <property type="entry name" value="PAP2/HPO"/>
</dbReference>
<feature type="transmembrane region" description="Helical" evidence="7">
    <location>
        <begin position="119"/>
        <end position="139"/>
    </location>
</feature>
<dbReference type="AlphaFoldDB" id="A0A412AVU0"/>
<reference evidence="9 10" key="1">
    <citation type="submission" date="2018-08" db="EMBL/GenBank/DDBJ databases">
        <title>A genome reference for cultivated species of the human gut microbiota.</title>
        <authorList>
            <person name="Zou Y."/>
            <person name="Xue W."/>
            <person name="Luo G."/>
        </authorList>
    </citation>
    <scope>NUCLEOTIDE SEQUENCE [LARGE SCALE GENOMIC DNA]</scope>
    <source>
        <strain evidence="9 10">AF28-26</strain>
    </source>
</reference>
<comment type="caution">
    <text evidence="9">The sequence shown here is derived from an EMBL/GenBank/DDBJ whole genome shotgun (WGS) entry which is preliminary data.</text>
</comment>
<feature type="domain" description="Phosphatidic acid phosphatase type 2/haloperoxidase" evidence="8">
    <location>
        <begin position="52"/>
        <end position="160"/>
    </location>
</feature>
<dbReference type="CDD" id="cd03392">
    <property type="entry name" value="PAP2_like_2"/>
    <property type="match status" value="1"/>
</dbReference>
<keyword evidence="4" id="KW-0378">Hydrolase</keyword>
<dbReference type="PANTHER" id="PTHR14969:SF62">
    <property type="entry name" value="DECAPRENYLPHOSPHORYL-5-PHOSPHORIBOSE PHOSPHATASE RV3807C-RELATED"/>
    <property type="match status" value="1"/>
</dbReference>
<evidence type="ECO:0000256" key="3">
    <source>
        <dbReference type="ARBA" id="ARBA00022692"/>
    </source>
</evidence>
<evidence type="ECO:0000256" key="6">
    <source>
        <dbReference type="ARBA" id="ARBA00023136"/>
    </source>
</evidence>
<evidence type="ECO:0000256" key="2">
    <source>
        <dbReference type="ARBA" id="ARBA00022475"/>
    </source>
</evidence>
<sequence length="173" mass="19102">MELSFLYSLQTLHNPALDKVMILFTNLGEYGAVWILTAILLLCFQKYRQYGALMLVSLLVTFLIGEIGLKNLIMRERPLVADPTVQQLIPLPSGSSFPSGHTASSFTAAWILWKADRKFGAAGLTLAVCIGFSRLYLFVHYPTDVLGGAVLGIACAQGIYLLAKRYIRKKACQ</sequence>
<dbReference type="Pfam" id="PF01569">
    <property type="entry name" value="PAP2"/>
    <property type="match status" value="1"/>
</dbReference>
<comment type="subcellular location">
    <subcellularLocation>
        <location evidence="1">Cell membrane</location>
        <topology evidence="1">Multi-pass membrane protein</topology>
    </subcellularLocation>
</comment>
<dbReference type="Gene3D" id="1.20.144.10">
    <property type="entry name" value="Phosphatidic acid phosphatase type 2/haloperoxidase"/>
    <property type="match status" value="1"/>
</dbReference>
<name>A0A412AVU0_9FIRM</name>
<evidence type="ECO:0000313" key="10">
    <source>
        <dbReference type="Proteomes" id="UP000284751"/>
    </source>
</evidence>
<dbReference type="EMBL" id="QRTC01000044">
    <property type="protein sequence ID" value="RGQ37778.1"/>
    <property type="molecule type" value="Genomic_DNA"/>
</dbReference>
<protein>
    <submittedName>
        <fullName evidence="9">PAP2 family protein</fullName>
    </submittedName>
</protein>
<evidence type="ECO:0000259" key="8">
    <source>
        <dbReference type="SMART" id="SM00014"/>
    </source>
</evidence>
<dbReference type="GO" id="GO:0016787">
    <property type="term" value="F:hydrolase activity"/>
    <property type="evidence" value="ECO:0007669"/>
    <property type="project" value="UniProtKB-KW"/>
</dbReference>
<feature type="transmembrane region" description="Helical" evidence="7">
    <location>
        <begin position="50"/>
        <end position="69"/>
    </location>
</feature>
<dbReference type="InterPro" id="IPR036938">
    <property type="entry name" value="PAP2/HPO_sf"/>
</dbReference>
<gene>
    <name evidence="9" type="ORF">DWY99_10405</name>
</gene>
<keyword evidence="2" id="KW-1003">Cell membrane</keyword>
<dbReference type="PANTHER" id="PTHR14969">
    <property type="entry name" value="SPHINGOSINE-1-PHOSPHATE PHOSPHOHYDROLASE"/>
    <property type="match status" value="1"/>
</dbReference>
<evidence type="ECO:0000256" key="4">
    <source>
        <dbReference type="ARBA" id="ARBA00022801"/>
    </source>
</evidence>
<dbReference type="GO" id="GO:0005886">
    <property type="term" value="C:plasma membrane"/>
    <property type="evidence" value="ECO:0007669"/>
    <property type="project" value="UniProtKB-SubCell"/>
</dbReference>
<accession>A0A412AVU0</accession>
<feature type="transmembrane region" description="Helical" evidence="7">
    <location>
        <begin position="20"/>
        <end position="43"/>
    </location>
</feature>
<evidence type="ECO:0000313" key="9">
    <source>
        <dbReference type="EMBL" id="RGQ37778.1"/>
    </source>
</evidence>
<evidence type="ECO:0000256" key="1">
    <source>
        <dbReference type="ARBA" id="ARBA00004651"/>
    </source>
</evidence>
<keyword evidence="3 7" id="KW-0812">Transmembrane</keyword>
<dbReference type="SMART" id="SM00014">
    <property type="entry name" value="acidPPc"/>
    <property type="match status" value="1"/>
</dbReference>
<proteinExistence type="predicted"/>
<evidence type="ECO:0000256" key="7">
    <source>
        <dbReference type="SAM" id="Phobius"/>
    </source>
</evidence>
<feature type="transmembrane region" description="Helical" evidence="7">
    <location>
        <begin position="145"/>
        <end position="163"/>
    </location>
</feature>
<dbReference type="SUPFAM" id="SSF48317">
    <property type="entry name" value="Acid phosphatase/Vanadium-dependent haloperoxidase"/>
    <property type="match status" value="1"/>
</dbReference>